<evidence type="ECO:0000256" key="3">
    <source>
        <dbReference type="RuleBase" id="RU004019"/>
    </source>
</evidence>
<dbReference type="InterPro" id="IPR036390">
    <property type="entry name" value="WH_DNA-bd_sf"/>
</dbReference>
<accession>A0A067R8F7</accession>
<organism evidence="7 8">
    <name type="scientific">Zootermopsis nevadensis</name>
    <name type="common">Dampwood termite</name>
    <dbReference type="NCBI Taxonomy" id="136037"/>
    <lineage>
        <taxon>Eukaryota</taxon>
        <taxon>Metazoa</taxon>
        <taxon>Ecdysozoa</taxon>
        <taxon>Arthropoda</taxon>
        <taxon>Hexapoda</taxon>
        <taxon>Insecta</taxon>
        <taxon>Pterygota</taxon>
        <taxon>Neoptera</taxon>
        <taxon>Polyneoptera</taxon>
        <taxon>Dictyoptera</taxon>
        <taxon>Blattodea</taxon>
        <taxon>Blattoidea</taxon>
        <taxon>Termitoidae</taxon>
        <taxon>Termopsidae</taxon>
        <taxon>Zootermopsis</taxon>
    </lineage>
</organism>
<evidence type="ECO:0000256" key="4">
    <source>
        <dbReference type="SAM" id="MobiDB-lite"/>
    </source>
</evidence>
<dbReference type="PRINTS" id="PR00454">
    <property type="entry name" value="ETSDOMAIN"/>
</dbReference>
<dbReference type="InterPro" id="IPR003118">
    <property type="entry name" value="Pointed_dom"/>
</dbReference>
<evidence type="ECO:0000259" key="5">
    <source>
        <dbReference type="PROSITE" id="PS50061"/>
    </source>
</evidence>
<keyword evidence="8" id="KW-1185">Reference proteome</keyword>
<dbReference type="eggNOG" id="KOG3804">
    <property type="taxonomic scope" value="Eukaryota"/>
</dbReference>
<dbReference type="AlphaFoldDB" id="A0A067R8F7"/>
<dbReference type="GO" id="GO:0043565">
    <property type="term" value="F:sequence-specific DNA binding"/>
    <property type="evidence" value="ECO:0007669"/>
    <property type="project" value="InterPro"/>
</dbReference>
<dbReference type="PANTHER" id="PTHR11849">
    <property type="entry name" value="ETS"/>
    <property type="match status" value="1"/>
</dbReference>
<comment type="subcellular location">
    <subcellularLocation>
        <location evidence="3">Nucleus</location>
    </subcellularLocation>
</comment>
<dbReference type="Pfam" id="PF02198">
    <property type="entry name" value="SAM_PNT"/>
    <property type="match status" value="1"/>
</dbReference>
<evidence type="ECO:0000313" key="8">
    <source>
        <dbReference type="Proteomes" id="UP000027135"/>
    </source>
</evidence>
<dbReference type="PANTHER" id="PTHR11849:SF190">
    <property type="entry name" value="ETS-DOMAIN PROTEIN"/>
    <property type="match status" value="1"/>
</dbReference>
<dbReference type="OrthoDB" id="5975550at2759"/>
<dbReference type="Gene3D" id="1.10.150.50">
    <property type="entry name" value="Transcription Factor, Ets-1"/>
    <property type="match status" value="1"/>
</dbReference>
<dbReference type="SMART" id="SM00413">
    <property type="entry name" value="ETS"/>
    <property type="match status" value="1"/>
</dbReference>
<dbReference type="EMBL" id="KK852868">
    <property type="protein sequence ID" value="KDR14707.1"/>
    <property type="molecule type" value="Genomic_DNA"/>
</dbReference>
<dbReference type="InterPro" id="IPR013761">
    <property type="entry name" value="SAM/pointed_sf"/>
</dbReference>
<dbReference type="GO" id="GO:0030154">
    <property type="term" value="P:cell differentiation"/>
    <property type="evidence" value="ECO:0007669"/>
    <property type="project" value="TreeGrafter"/>
</dbReference>
<evidence type="ECO:0000259" key="6">
    <source>
        <dbReference type="PROSITE" id="PS51433"/>
    </source>
</evidence>
<dbReference type="PROSITE" id="PS50061">
    <property type="entry name" value="ETS_DOMAIN_3"/>
    <property type="match status" value="1"/>
</dbReference>
<dbReference type="STRING" id="136037.A0A067R8F7"/>
<evidence type="ECO:0000313" key="7">
    <source>
        <dbReference type="EMBL" id="KDR14707.1"/>
    </source>
</evidence>
<sequence length="400" mass="46663">MLFRACNGCPQQCIITDVETAYFSYFVRVKLSLFLFDGCYRQKEYIHIVRQHQFISCTIHVQHHLPKSDTMPFGNVLMQFPLQQSANELDETYEPRWEDPNNYLASIWTRDETNSWENSESSEYFVHSTAVNKQLAFPNDCVNTDWKTKSVKQWESNDIMCWIISVANKNDLNSEEIGISQFNDIDGATLYSMSEADFVSRESQHGKFLFSTLQQLKQEQEHQQVDNINKLPPVSTIKPDERDYYPLLMNLNSASTSRIEGHQSSDESEGGIHGIPPSVTGKRRPGRPRIPGRRSKKPEKKTGRLWEFIRDLLLNREYCPSLICWENHDEGVFRFVRSEKVAKLWGSLKENPKMTYEKLSRAMRYYYRSKVLQPVLGRRLVYKFGPTATGWQTPNPNFRV</sequence>
<gene>
    <name evidence="7" type="ORF">L798_11480</name>
</gene>
<dbReference type="Gene3D" id="1.10.10.10">
    <property type="entry name" value="Winged helix-like DNA-binding domain superfamily/Winged helix DNA-binding domain"/>
    <property type="match status" value="1"/>
</dbReference>
<dbReference type="InterPro" id="IPR000418">
    <property type="entry name" value="Ets_dom"/>
</dbReference>
<dbReference type="Pfam" id="PF00178">
    <property type="entry name" value="Ets"/>
    <property type="match status" value="1"/>
</dbReference>
<feature type="domain" description="ETS" evidence="5">
    <location>
        <begin position="303"/>
        <end position="385"/>
    </location>
</feature>
<evidence type="ECO:0000256" key="1">
    <source>
        <dbReference type="ARBA" id="ARBA00005562"/>
    </source>
</evidence>
<dbReference type="InterPro" id="IPR036388">
    <property type="entry name" value="WH-like_DNA-bd_sf"/>
</dbReference>
<evidence type="ECO:0000256" key="2">
    <source>
        <dbReference type="ARBA" id="ARBA00023125"/>
    </source>
</evidence>
<feature type="domain" description="PNT" evidence="6">
    <location>
        <begin position="133"/>
        <end position="220"/>
    </location>
</feature>
<proteinExistence type="inferred from homology"/>
<dbReference type="FunFam" id="1.10.10.10:FF:001336">
    <property type="entry name" value="Epithelium specific ets factor 3, ese3, putative"/>
    <property type="match status" value="1"/>
</dbReference>
<name>A0A067R8F7_ZOONE</name>
<feature type="region of interest" description="Disordered" evidence="4">
    <location>
        <begin position="256"/>
        <end position="301"/>
    </location>
</feature>
<feature type="compositionally biased region" description="Basic residues" evidence="4">
    <location>
        <begin position="281"/>
        <end position="299"/>
    </location>
</feature>
<dbReference type="SUPFAM" id="SSF46785">
    <property type="entry name" value="Winged helix' DNA-binding domain"/>
    <property type="match status" value="1"/>
</dbReference>
<dbReference type="InParanoid" id="A0A067R8F7"/>
<dbReference type="PROSITE" id="PS51433">
    <property type="entry name" value="PNT"/>
    <property type="match status" value="1"/>
</dbReference>
<dbReference type="GO" id="GO:0005634">
    <property type="term" value="C:nucleus"/>
    <property type="evidence" value="ECO:0007669"/>
    <property type="project" value="UniProtKB-SubCell"/>
</dbReference>
<keyword evidence="3" id="KW-0539">Nucleus</keyword>
<dbReference type="SUPFAM" id="SSF47769">
    <property type="entry name" value="SAM/Pointed domain"/>
    <property type="match status" value="1"/>
</dbReference>
<dbReference type="Proteomes" id="UP000027135">
    <property type="component" value="Unassembled WGS sequence"/>
</dbReference>
<keyword evidence="2 3" id="KW-0238">DNA-binding</keyword>
<dbReference type="InterPro" id="IPR046328">
    <property type="entry name" value="ETS_fam"/>
</dbReference>
<dbReference type="GO" id="GO:0000981">
    <property type="term" value="F:DNA-binding transcription factor activity, RNA polymerase II-specific"/>
    <property type="evidence" value="ECO:0007669"/>
    <property type="project" value="TreeGrafter"/>
</dbReference>
<dbReference type="SMART" id="SM00251">
    <property type="entry name" value="SAM_PNT"/>
    <property type="match status" value="1"/>
</dbReference>
<protein>
    <submittedName>
        <fullName evidence="7">ETS-like proteinous factor</fullName>
    </submittedName>
</protein>
<reference evidence="7 8" key="1">
    <citation type="journal article" date="2014" name="Nat. Commun.">
        <title>Molecular traces of alternative social organization in a termite genome.</title>
        <authorList>
            <person name="Terrapon N."/>
            <person name="Li C."/>
            <person name="Robertson H.M."/>
            <person name="Ji L."/>
            <person name="Meng X."/>
            <person name="Booth W."/>
            <person name="Chen Z."/>
            <person name="Childers C.P."/>
            <person name="Glastad K.M."/>
            <person name="Gokhale K."/>
            <person name="Gowin J."/>
            <person name="Gronenberg W."/>
            <person name="Hermansen R.A."/>
            <person name="Hu H."/>
            <person name="Hunt B.G."/>
            <person name="Huylmans A.K."/>
            <person name="Khalil S.M."/>
            <person name="Mitchell R.D."/>
            <person name="Munoz-Torres M.C."/>
            <person name="Mustard J.A."/>
            <person name="Pan H."/>
            <person name="Reese J.T."/>
            <person name="Scharf M.E."/>
            <person name="Sun F."/>
            <person name="Vogel H."/>
            <person name="Xiao J."/>
            <person name="Yang W."/>
            <person name="Yang Z."/>
            <person name="Yang Z."/>
            <person name="Zhou J."/>
            <person name="Zhu J."/>
            <person name="Brent C.S."/>
            <person name="Elsik C.G."/>
            <person name="Goodisman M.A."/>
            <person name="Liberles D.A."/>
            <person name="Roe R.M."/>
            <person name="Vargo E.L."/>
            <person name="Vilcinskas A."/>
            <person name="Wang J."/>
            <person name="Bornberg-Bauer E."/>
            <person name="Korb J."/>
            <person name="Zhang G."/>
            <person name="Liebig J."/>
        </authorList>
    </citation>
    <scope>NUCLEOTIDE SEQUENCE [LARGE SCALE GENOMIC DNA]</scope>
    <source>
        <tissue evidence="7">Whole organism</tissue>
    </source>
</reference>
<comment type="similarity">
    <text evidence="1 3">Belongs to the ETS family.</text>
</comment>